<dbReference type="CTD" id="20253196"/>
<dbReference type="KEGG" id="lgi:LOTGIDRAFT_97918"/>
<dbReference type="OMA" id="ISPLWSR"/>
<organism evidence="1 2">
    <name type="scientific">Lottia gigantea</name>
    <name type="common">Giant owl limpet</name>
    <dbReference type="NCBI Taxonomy" id="225164"/>
    <lineage>
        <taxon>Eukaryota</taxon>
        <taxon>Metazoa</taxon>
        <taxon>Spiralia</taxon>
        <taxon>Lophotrochozoa</taxon>
        <taxon>Mollusca</taxon>
        <taxon>Gastropoda</taxon>
        <taxon>Patellogastropoda</taxon>
        <taxon>Lottioidea</taxon>
        <taxon>Lottiidae</taxon>
        <taxon>Lottia</taxon>
    </lineage>
</organism>
<reference evidence="1 2" key="1">
    <citation type="journal article" date="2013" name="Nature">
        <title>Insights into bilaterian evolution from three spiralian genomes.</title>
        <authorList>
            <person name="Simakov O."/>
            <person name="Marletaz F."/>
            <person name="Cho S.J."/>
            <person name="Edsinger-Gonzales E."/>
            <person name="Havlak P."/>
            <person name="Hellsten U."/>
            <person name="Kuo D.H."/>
            <person name="Larsson T."/>
            <person name="Lv J."/>
            <person name="Arendt D."/>
            <person name="Savage R."/>
            <person name="Osoegawa K."/>
            <person name="de Jong P."/>
            <person name="Grimwood J."/>
            <person name="Chapman J.A."/>
            <person name="Shapiro H."/>
            <person name="Aerts A."/>
            <person name="Otillar R.P."/>
            <person name="Terry A.Y."/>
            <person name="Boore J.L."/>
            <person name="Grigoriev I.V."/>
            <person name="Lindberg D.R."/>
            <person name="Seaver E.C."/>
            <person name="Weisblat D.A."/>
            <person name="Putnam N.H."/>
            <person name="Rokhsar D.S."/>
        </authorList>
    </citation>
    <scope>NUCLEOTIDE SEQUENCE [LARGE SCALE GENOMIC DNA]</scope>
</reference>
<dbReference type="EMBL" id="KB203854">
    <property type="protein sequence ID" value="ESO82685.1"/>
    <property type="molecule type" value="Genomic_DNA"/>
</dbReference>
<feature type="non-terminal residue" evidence="1">
    <location>
        <position position="1"/>
    </location>
</feature>
<gene>
    <name evidence="1" type="ORF">LOTGIDRAFT_97918</name>
</gene>
<evidence type="ECO:0000313" key="2">
    <source>
        <dbReference type="Proteomes" id="UP000030746"/>
    </source>
</evidence>
<dbReference type="GeneID" id="20253196"/>
<feature type="non-terminal residue" evidence="1">
    <location>
        <position position="131"/>
    </location>
</feature>
<sequence>VVSDTLMSELEFHIKLLDNVNREEENEEECKSRGVDYSWLVTSNKKGYSIPQLERLELEELCCKVHCHECGKVINLFRDALIRKPLVQEVPAIMRACISQIMEQRPQEESLKQWLTRRTSSLSNLRLRSSI</sequence>
<dbReference type="OrthoDB" id="10072259at2759"/>
<dbReference type="STRING" id="225164.V3ZJX5"/>
<evidence type="ECO:0000313" key="1">
    <source>
        <dbReference type="EMBL" id="ESO82685.1"/>
    </source>
</evidence>
<dbReference type="PANTHER" id="PTHR28489:SF2">
    <property type="entry name" value="RENTINAL DEGENERATION 3-LIKE"/>
    <property type="match status" value="1"/>
</dbReference>
<dbReference type="Proteomes" id="UP000030746">
    <property type="component" value="Unassembled WGS sequence"/>
</dbReference>
<dbReference type="AlphaFoldDB" id="V3ZJX5"/>
<dbReference type="RefSeq" id="XP_009066486.1">
    <property type="nucleotide sequence ID" value="XM_009068238.1"/>
</dbReference>
<dbReference type="InterPro" id="IPR028092">
    <property type="entry name" value="RD3"/>
</dbReference>
<proteinExistence type="predicted"/>
<dbReference type="Pfam" id="PF14473">
    <property type="entry name" value="RD3"/>
    <property type="match status" value="1"/>
</dbReference>
<protein>
    <submittedName>
        <fullName evidence="1">Uncharacterized protein</fullName>
    </submittedName>
</protein>
<dbReference type="PANTHER" id="PTHR28489">
    <property type="entry name" value="RENTINAL DEGENERATION 3-LIKE"/>
    <property type="match status" value="1"/>
</dbReference>
<dbReference type="HOGENOM" id="CLU_107621_0_0_1"/>
<accession>V3ZJX5</accession>
<name>V3ZJX5_LOTGI</name>
<keyword evidence="2" id="KW-1185">Reference proteome</keyword>